<accession>A0A251ZTQ7</accession>
<dbReference type="Proteomes" id="UP000194946">
    <property type="component" value="Unassembled WGS sequence"/>
</dbReference>
<dbReference type="InterPro" id="IPR056090">
    <property type="entry name" value="DUF7673"/>
</dbReference>
<evidence type="ECO:0000313" key="3">
    <source>
        <dbReference type="Proteomes" id="UP000194946"/>
    </source>
</evidence>
<dbReference type="RefSeq" id="WP_086632478.1">
    <property type="nucleotide sequence ID" value="NZ_JOPB01000008.1"/>
</dbReference>
<evidence type="ECO:0000313" key="2">
    <source>
        <dbReference type="EMBL" id="OUI78049.1"/>
    </source>
</evidence>
<gene>
    <name evidence="2" type="ORF">HK18_10920</name>
</gene>
<evidence type="ECO:0000259" key="1">
    <source>
        <dbReference type="Pfam" id="PF24720"/>
    </source>
</evidence>
<reference evidence="3" key="1">
    <citation type="submission" date="2014-06" db="EMBL/GenBank/DDBJ databases">
        <authorList>
            <person name="Winans N.J."/>
            <person name="Newell P.D."/>
            <person name="Douglas A.E."/>
        </authorList>
    </citation>
    <scope>NUCLEOTIDE SEQUENCE [LARGE SCALE GENOMIC DNA]</scope>
    <source>
        <strain evidence="3">DmL_052</strain>
    </source>
</reference>
<protein>
    <recommendedName>
        <fullName evidence="1">DUF7673 domain-containing protein</fullName>
    </recommendedName>
</protein>
<feature type="domain" description="DUF7673" evidence="1">
    <location>
        <begin position="9"/>
        <end position="85"/>
    </location>
</feature>
<dbReference type="AlphaFoldDB" id="A0A251ZTQ7"/>
<comment type="caution">
    <text evidence="2">The sequence shown here is derived from an EMBL/GenBank/DDBJ whole genome shotgun (WGS) entry which is preliminary data.</text>
</comment>
<proteinExistence type="predicted"/>
<organism evidence="2 3">
    <name type="scientific">Commensalibacter intestini</name>
    <dbReference type="NCBI Taxonomy" id="479936"/>
    <lineage>
        <taxon>Bacteria</taxon>
        <taxon>Pseudomonadati</taxon>
        <taxon>Pseudomonadota</taxon>
        <taxon>Alphaproteobacteria</taxon>
        <taxon>Acetobacterales</taxon>
        <taxon>Acetobacteraceae</taxon>
    </lineage>
</organism>
<dbReference type="Pfam" id="PF24720">
    <property type="entry name" value="DUF7673"/>
    <property type="match status" value="1"/>
</dbReference>
<name>A0A251ZTQ7_9PROT</name>
<keyword evidence="3" id="KW-1185">Reference proteome</keyword>
<dbReference type="EMBL" id="JOPB01000008">
    <property type="protein sequence ID" value="OUI78049.1"/>
    <property type="molecule type" value="Genomic_DNA"/>
</dbReference>
<sequence length="151" mass="17319">MINDRSVLDSFKALIDVADGDYGASDVARKFLVSIWRGNPFNIMSLSKLDNKNTGHAKSILDYFFEYGFIYLNGDFEYSKDMERFAIVEFIANEITRGSQVNSNMIASILRLEAQGKDRKTIAFHINCNRSQISKVLSLRDKFFPEDRVKI</sequence>